<evidence type="ECO:0000256" key="4">
    <source>
        <dbReference type="ARBA" id="ARBA00022452"/>
    </source>
</evidence>
<dbReference type="PANTHER" id="PTHR30026:SF20">
    <property type="entry name" value="OUTER MEMBRANE PROTEIN TOLC"/>
    <property type="match status" value="1"/>
</dbReference>
<evidence type="ECO:0000256" key="5">
    <source>
        <dbReference type="ARBA" id="ARBA00022692"/>
    </source>
</evidence>
<evidence type="ECO:0000313" key="9">
    <source>
        <dbReference type="EMBL" id="MBB3701966.1"/>
    </source>
</evidence>
<dbReference type="RefSeq" id="WP_183694250.1">
    <property type="nucleotide sequence ID" value="NZ_JACICA010000001.1"/>
</dbReference>
<dbReference type="SUPFAM" id="SSF56954">
    <property type="entry name" value="Outer membrane efflux proteins (OEP)"/>
    <property type="match status" value="1"/>
</dbReference>
<organism evidence="9 10">
    <name type="scientific">Alloprevotella rava</name>
    <dbReference type="NCBI Taxonomy" id="671218"/>
    <lineage>
        <taxon>Bacteria</taxon>
        <taxon>Pseudomonadati</taxon>
        <taxon>Bacteroidota</taxon>
        <taxon>Bacteroidia</taxon>
        <taxon>Bacteroidales</taxon>
        <taxon>Prevotellaceae</taxon>
        <taxon>Alloprevotella</taxon>
    </lineage>
</organism>
<keyword evidence="4" id="KW-1134">Transmembrane beta strand</keyword>
<evidence type="ECO:0000256" key="3">
    <source>
        <dbReference type="ARBA" id="ARBA00022448"/>
    </source>
</evidence>
<feature type="chain" id="PRO_5031227699" evidence="8">
    <location>
        <begin position="22"/>
        <end position="489"/>
    </location>
</feature>
<dbReference type="GO" id="GO:0015288">
    <property type="term" value="F:porin activity"/>
    <property type="evidence" value="ECO:0007669"/>
    <property type="project" value="TreeGrafter"/>
</dbReference>
<comment type="caution">
    <text evidence="9">The sequence shown here is derived from an EMBL/GenBank/DDBJ whole genome shotgun (WGS) entry which is preliminary data.</text>
</comment>
<evidence type="ECO:0000313" key="10">
    <source>
        <dbReference type="Proteomes" id="UP000541425"/>
    </source>
</evidence>
<dbReference type="PANTHER" id="PTHR30026">
    <property type="entry name" value="OUTER MEMBRANE PROTEIN TOLC"/>
    <property type="match status" value="1"/>
</dbReference>
<name>A0A7W5YF95_9BACT</name>
<evidence type="ECO:0000256" key="1">
    <source>
        <dbReference type="ARBA" id="ARBA00004442"/>
    </source>
</evidence>
<dbReference type="GO" id="GO:0009279">
    <property type="term" value="C:cell outer membrane"/>
    <property type="evidence" value="ECO:0007669"/>
    <property type="project" value="UniProtKB-SubCell"/>
</dbReference>
<evidence type="ECO:0000256" key="2">
    <source>
        <dbReference type="ARBA" id="ARBA00007613"/>
    </source>
</evidence>
<gene>
    <name evidence="9" type="ORF">FHS60_000408</name>
</gene>
<keyword evidence="3" id="KW-0813">Transport</keyword>
<dbReference type="EMBL" id="JACICA010000001">
    <property type="protein sequence ID" value="MBB3701966.1"/>
    <property type="molecule type" value="Genomic_DNA"/>
</dbReference>
<evidence type="ECO:0000256" key="7">
    <source>
        <dbReference type="ARBA" id="ARBA00023237"/>
    </source>
</evidence>
<dbReference type="Proteomes" id="UP000541425">
    <property type="component" value="Unassembled WGS sequence"/>
</dbReference>
<keyword evidence="6" id="KW-0472">Membrane</keyword>
<feature type="signal peptide" evidence="8">
    <location>
        <begin position="1"/>
        <end position="21"/>
    </location>
</feature>
<accession>A0A7W5YF95</accession>
<reference evidence="9 10" key="1">
    <citation type="submission" date="2020-08" db="EMBL/GenBank/DDBJ databases">
        <title>Genomic Encyclopedia of Type Strains, Phase IV (KMG-IV): sequencing the most valuable type-strain genomes for metagenomic binning, comparative biology and taxonomic classification.</title>
        <authorList>
            <person name="Goeker M."/>
        </authorList>
    </citation>
    <scope>NUCLEOTIDE SEQUENCE [LARGE SCALE GENOMIC DNA]</scope>
    <source>
        <strain evidence="9 10">DSM 22548</strain>
    </source>
</reference>
<protein>
    <submittedName>
        <fullName evidence="9">Outer membrane protein TolC</fullName>
    </submittedName>
</protein>
<dbReference type="Gene3D" id="1.20.1600.10">
    <property type="entry name" value="Outer membrane efflux proteins (OEP)"/>
    <property type="match status" value="1"/>
</dbReference>
<dbReference type="GO" id="GO:1990281">
    <property type="term" value="C:efflux pump complex"/>
    <property type="evidence" value="ECO:0007669"/>
    <property type="project" value="TreeGrafter"/>
</dbReference>
<sequence>MIKHCIVSLAIALLFLPPLQAQRTLSLEECRKLAIDNNKFLAQSRLNQEVAEYTQKAAKTNYLPKLSATAGYMRSGKEFSILNKEQKNALTGNGTALVNGFGQTAQRLLQQNPSLAPLIQQLTPILQSVGNIIDGAGQRVVDAFRTDNRNMAAGAVILTQPLYMGGKIRAYDKITHYQQDLANEKLRGDEQEVLLQTDQAYWQVVSLANKHKLATSYRNTLKKLDDDVRKMIREGIATKANGLQIAVKLNEAEMLVTKVEDGLALSRMLLCQLCGLPLEEQVTTEDETQEDLKVCNENATPDVETAFNNRPELCQLQTAQNIYDEKINIVRSEFLPQVALLAGYGLTYPNAYNSFEKKFRGDWHVGITLKMPLWSWGEGRYKVRAAKAEAAITTLRATEAREKIELQVNQETFRVNEANKKLMMAQKNLEQANENLRVATLGYKEGVITMTDVLSAETAWLQAHSEKIDAEIDCKLTQTSLQKALGTLN</sequence>
<dbReference type="InterPro" id="IPR003423">
    <property type="entry name" value="OMP_efflux"/>
</dbReference>
<dbReference type="Pfam" id="PF02321">
    <property type="entry name" value="OEP"/>
    <property type="match status" value="1"/>
</dbReference>
<proteinExistence type="inferred from homology"/>
<evidence type="ECO:0000256" key="6">
    <source>
        <dbReference type="ARBA" id="ARBA00023136"/>
    </source>
</evidence>
<comment type="similarity">
    <text evidence="2">Belongs to the outer membrane factor (OMF) (TC 1.B.17) family.</text>
</comment>
<keyword evidence="7" id="KW-0998">Cell outer membrane</keyword>
<dbReference type="GO" id="GO:0015562">
    <property type="term" value="F:efflux transmembrane transporter activity"/>
    <property type="evidence" value="ECO:0007669"/>
    <property type="project" value="InterPro"/>
</dbReference>
<keyword evidence="5" id="KW-0812">Transmembrane</keyword>
<keyword evidence="8" id="KW-0732">Signal</keyword>
<dbReference type="InterPro" id="IPR051906">
    <property type="entry name" value="TolC-like"/>
</dbReference>
<evidence type="ECO:0000256" key="8">
    <source>
        <dbReference type="SAM" id="SignalP"/>
    </source>
</evidence>
<dbReference type="AlphaFoldDB" id="A0A7W5YF95"/>
<comment type="subcellular location">
    <subcellularLocation>
        <location evidence="1">Cell outer membrane</location>
    </subcellularLocation>
</comment>